<evidence type="ECO:0000313" key="3">
    <source>
        <dbReference type="Proteomes" id="UP000479710"/>
    </source>
</evidence>
<organism evidence="2 3">
    <name type="scientific">Oryza meyeriana var. granulata</name>
    <dbReference type="NCBI Taxonomy" id="110450"/>
    <lineage>
        <taxon>Eukaryota</taxon>
        <taxon>Viridiplantae</taxon>
        <taxon>Streptophyta</taxon>
        <taxon>Embryophyta</taxon>
        <taxon>Tracheophyta</taxon>
        <taxon>Spermatophyta</taxon>
        <taxon>Magnoliopsida</taxon>
        <taxon>Liliopsida</taxon>
        <taxon>Poales</taxon>
        <taxon>Poaceae</taxon>
        <taxon>BOP clade</taxon>
        <taxon>Oryzoideae</taxon>
        <taxon>Oryzeae</taxon>
        <taxon>Oryzinae</taxon>
        <taxon>Oryza</taxon>
        <taxon>Oryza meyeriana</taxon>
    </lineage>
</organism>
<name>A0A6G1C640_9ORYZ</name>
<sequence>MAPSRNLGPGRPRIGLTARSSGSAVGAGEENHGGATAGDENHGGTGVGEENPEDTMAIISLDC</sequence>
<accession>A0A6G1C640</accession>
<proteinExistence type="predicted"/>
<dbReference type="OrthoDB" id="10623724at2759"/>
<keyword evidence="3" id="KW-1185">Reference proteome</keyword>
<gene>
    <name evidence="2" type="ORF">E2562_005000</name>
</gene>
<reference evidence="2 3" key="1">
    <citation type="submission" date="2019-11" db="EMBL/GenBank/DDBJ databases">
        <title>Whole genome sequence of Oryza granulata.</title>
        <authorList>
            <person name="Li W."/>
        </authorList>
    </citation>
    <scope>NUCLEOTIDE SEQUENCE [LARGE SCALE GENOMIC DNA]</scope>
    <source>
        <strain evidence="3">cv. Menghai</strain>
        <tissue evidence="2">Leaf</tissue>
    </source>
</reference>
<dbReference type="Proteomes" id="UP000479710">
    <property type="component" value="Unassembled WGS sequence"/>
</dbReference>
<evidence type="ECO:0000313" key="2">
    <source>
        <dbReference type="EMBL" id="KAF0895013.1"/>
    </source>
</evidence>
<dbReference type="AlphaFoldDB" id="A0A6G1C640"/>
<protein>
    <submittedName>
        <fullName evidence="2">Uncharacterized protein</fullName>
    </submittedName>
</protein>
<feature type="region of interest" description="Disordered" evidence="1">
    <location>
        <begin position="1"/>
        <end position="54"/>
    </location>
</feature>
<evidence type="ECO:0000256" key="1">
    <source>
        <dbReference type="SAM" id="MobiDB-lite"/>
    </source>
</evidence>
<comment type="caution">
    <text evidence="2">The sequence shown here is derived from an EMBL/GenBank/DDBJ whole genome shotgun (WGS) entry which is preliminary data.</text>
</comment>
<dbReference type="EMBL" id="SPHZ02000010">
    <property type="protein sequence ID" value="KAF0895013.1"/>
    <property type="molecule type" value="Genomic_DNA"/>
</dbReference>